<dbReference type="SUPFAM" id="SSF51735">
    <property type="entry name" value="NAD(P)-binding Rossmann-fold domains"/>
    <property type="match status" value="1"/>
</dbReference>
<dbReference type="Pfam" id="PF00106">
    <property type="entry name" value="adh_short"/>
    <property type="match status" value="1"/>
</dbReference>
<accession>A0AAV4FFF2</accession>
<keyword evidence="3" id="KW-0560">Oxidoreductase</keyword>
<dbReference type="GO" id="GO:0004090">
    <property type="term" value="F:carbonyl reductase (NADPH) activity"/>
    <property type="evidence" value="ECO:0007669"/>
    <property type="project" value="TreeGrafter"/>
</dbReference>
<reference evidence="4 5" key="1">
    <citation type="journal article" date="2021" name="Elife">
        <title>Chloroplast acquisition without the gene transfer in kleptoplastic sea slugs, Plakobranchus ocellatus.</title>
        <authorList>
            <person name="Maeda T."/>
            <person name="Takahashi S."/>
            <person name="Yoshida T."/>
            <person name="Shimamura S."/>
            <person name="Takaki Y."/>
            <person name="Nagai Y."/>
            <person name="Toyoda A."/>
            <person name="Suzuki Y."/>
            <person name="Arimoto A."/>
            <person name="Ishii H."/>
            <person name="Satoh N."/>
            <person name="Nishiyama T."/>
            <person name="Hasebe M."/>
            <person name="Maruyama T."/>
            <person name="Minagawa J."/>
            <person name="Obokata J."/>
            <person name="Shigenobu S."/>
        </authorList>
    </citation>
    <scope>NUCLEOTIDE SEQUENCE [LARGE SCALE GENOMIC DNA]</scope>
</reference>
<name>A0AAV4FFF2_9GAST</name>
<comment type="caution">
    <text evidence="4">The sequence shown here is derived from an EMBL/GenBank/DDBJ whole genome shotgun (WGS) entry which is preliminary data.</text>
</comment>
<proteinExistence type="inferred from homology"/>
<dbReference type="PANTHER" id="PTHR43963">
    <property type="entry name" value="CARBONYL REDUCTASE 1-RELATED"/>
    <property type="match status" value="1"/>
</dbReference>
<dbReference type="PANTHER" id="PTHR43963:SF4">
    <property type="entry name" value="CARBONYL REDUCTASE (NADPH)"/>
    <property type="match status" value="1"/>
</dbReference>
<dbReference type="EMBL" id="BMAT01004252">
    <property type="protein sequence ID" value="GFR71075.1"/>
    <property type="molecule type" value="Genomic_DNA"/>
</dbReference>
<evidence type="ECO:0000313" key="4">
    <source>
        <dbReference type="EMBL" id="GFR71075.1"/>
    </source>
</evidence>
<protein>
    <submittedName>
        <fullName evidence="4">Carbonyl reductase [NADPH] 1</fullName>
    </submittedName>
</protein>
<dbReference type="PRINTS" id="PR00081">
    <property type="entry name" value="GDHRDH"/>
</dbReference>
<evidence type="ECO:0000256" key="1">
    <source>
        <dbReference type="ARBA" id="ARBA00006484"/>
    </source>
</evidence>
<dbReference type="AlphaFoldDB" id="A0AAV4FFF2"/>
<evidence type="ECO:0000256" key="3">
    <source>
        <dbReference type="ARBA" id="ARBA00023002"/>
    </source>
</evidence>
<evidence type="ECO:0000313" key="5">
    <source>
        <dbReference type="Proteomes" id="UP000762676"/>
    </source>
</evidence>
<comment type="similarity">
    <text evidence="1">Belongs to the short-chain dehydrogenases/reductases (SDR) family.</text>
</comment>
<dbReference type="Gene3D" id="3.40.50.720">
    <property type="entry name" value="NAD(P)-binding Rossmann-like Domain"/>
    <property type="match status" value="1"/>
</dbReference>
<dbReference type="Proteomes" id="UP000762676">
    <property type="component" value="Unassembled WGS sequence"/>
</dbReference>
<keyword evidence="5" id="KW-1185">Reference proteome</keyword>
<dbReference type="InterPro" id="IPR036291">
    <property type="entry name" value="NAD(P)-bd_dom_sf"/>
</dbReference>
<sequence length="192" mass="21492">MTKVVVVTGANKGLGFQIVRDLCKQFEGDVLLTARDDSRGQAAVQVLEKEGLHPKYHQLDISDHSSIVRLRDFLQNTYGGLDVLVNNAAILYESELNSQICPVETPSIDVPIAEVIEKTCQVNFFDTVDVCEVLFPILRPHARVCNVSSGAGKKALDQCSQVWRDRLLKPRNGRVEKHFPLLYKISTGEQTW</sequence>
<organism evidence="4 5">
    <name type="scientific">Elysia marginata</name>
    <dbReference type="NCBI Taxonomy" id="1093978"/>
    <lineage>
        <taxon>Eukaryota</taxon>
        <taxon>Metazoa</taxon>
        <taxon>Spiralia</taxon>
        <taxon>Lophotrochozoa</taxon>
        <taxon>Mollusca</taxon>
        <taxon>Gastropoda</taxon>
        <taxon>Heterobranchia</taxon>
        <taxon>Euthyneura</taxon>
        <taxon>Panpulmonata</taxon>
        <taxon>Sacoglossa</taxon>
        <taxon>Placobranchoidea</taxon>
        <taxon>Plakobranchidae</taxon>
        <taxon>Elysia</taxon>
    </lineage>
</organism>
<evidence type="ECO:0000256" key="2">
    <source>
        <dbReference type="ARBA" id="ARBA00022857"/>
    </source>
</evidence>
<gene>
    <name evidence="4" type="ORF">ElyMa_002087700</name>
</gene>
<dbReference type="InterPro" id="IPR002347">
    <property type="entry name" value="SDR_fam"/>
</dbReference>
<keyword evidence="2" id="KW-0521">NADP</keyword>